<gene>
    <name evidence="1" type="ORF">S06H3_65427</name>
</gene>
<dbReference type="EMBL" id="BARV01044051">
    <property type="protein sequence ID" value="GAI68660.1"/>
    <property type="molecule type" value="Genomic_DNA"/>
</dbReference>
<proteinExistence type="predicted"/>
<organism evidence="1">
    <name type="scientific">marine sediment metagenome</name>
    <dbReference type="NCBI Taxonomy" id="412755"/>
    <lineage>
        <taxon>unclassified sequences</taxon>
        <taxon>metagenomes</taxon>
        <taxon>ecological metagenomes</taxon>
    </lineage>
</organism>
<accession>X1RZN0</accession>
<evidence type="ECO:0000313" key="1">
    <source>
        <dbReference type="EMBL" id="GAI68660.1"/>
    </source>
</evidence>
<name>X1RZN0_9ZZZZ</name>
<reference evidence="1" key="1">
    <citation type="journal article" date="2014" name="Front. Microbiol.">
        <title>High frequency of phylogenetically diverse reductive dehalogenase-homologous genes in deep subseafloor sedimentary metagenomes.</title>
        <authorList>
            <person name="Kawai M."/>
            <person name="Futagami T."/>
            <person name="Toyoda A."/>
            <person name="Takaki Y."/>
            <person name="Nishi S."/>
            <person name="Hori S."/>
            <person name="Arai W."/>
            <person name="Tsubouchi T."/>
            <person name="Morono Y."/>
            <person name="Uchiyama I."/>
            <person name="Ito T."/>
            <person name="Fujiyama A."/>
            <person name="Inagaki F."/>
            <person name="Takami H."/>
        </authorList>
    </citation>
    <scope>NUCLEOTIDE SEQUENCE</scope>
    <source>
        <strain evidence="1">Expedition CK06-06</strain>
    </source>
</reference>
<comment type="caution">
    <text evidence="1">The sequence shown here is derived from an EMBL/GenBank/DDBJ whole genome shotgun (WGS) entry which is preliminary data.</text>
</comment>
<feature type="non-terminal residue" evidence="1">
    <location>
        <position position="94"/>
    </location>
</feature>
<feature type="non-terminal residue" evidence="1">
    <location>
        <position position="1"/>
    </location>
</feature>
<dbReference type="AlphaFoldDB" id="X1RZN0"/>
<sequence>FQVTIQEFIIEKGKITDQHIQQYMKDIAPAMPEEDFRMPNQEHNLDAPSKIESVDNSVLNFLKDIQQYPKSGIAERYKRLEISVRQGQKLKAMA</sequence>
<protein>
    <submittedName>
        <fullName evidence="1">Uncharacterized protein</fullName>
    </submittedName>
</protein>